<gene>
    <name evidence="2" type="ORF">Salat_1159600</name>
</gene>
<reference evidence="2" key="1">
    <citation type="submission" date="2020-06" db="EMBL/GenBank/DDBJ databases">
        <authorList>
            <person name="Li T."/>
            <person name="Hu X."/>
            <person name="Zhang T."/>
            <person name="Song X."/>
            <person name="Zhang H."/>
            <person name="Dai N."/>
            <person name="Sheng W."/>
            <person name="Hou X."/>
            <person name="Wei L."/>
        </authorList>
    </citation>
    <scope>NUCLEOTIDE SEQUENCE</scope>
    <source>
        <strain evidence="2">3651</strain>
        <tissue evidence="2">Leaf</tissue>
    </source>
</reference>
<dbReference type="Proteomes" id="UP001293254">
    <property type="component" value="Unassembled WGS sequence"/>
</dbReference>
<evidence type="ECO:0000256" key="1">
    <source>
        <dbReference type="SAM" id="MobiDB-lite"/>
    </source>
</evidence>
<feature type="compositionally biased region" description="Acidic residues" evidence="1">
    <location>
        <begin position="168"/>
        <end position="181"/>
    </location>
</feature>
<keyword evidence="3" id="KW-1185">Reference proteome</keyword>
<organism evidence="2 3">
    <name type="scientific">Sesamum alatum</name>
    <dbReference type="NCBI Taxonomy" id="300844"/>
    <lineage>
        <taxon>Eukaryota</taxon>
        <taxon>Viridiplantae</taxon>
        <taxon>Streptophyta</taxon>
        <taxon>Embryophyta</taxon>
        <taxon>Tracheophyta</taxon>
        <taxon>Spermatophyta</taxon>
        <taxon>Magnoliopsida</taxon>
        <taxon>eudicotyledons</taxon>
        <taxon>Gunneridae</taxon>
        <taxon>Pentapetalae</taxon>
        <taxon>asterids</taxon>
        <taxon>lamiids</taxon>
        <taxon>Lamiales</taxon>
        <taxon>Pedaliaceae</taxon>
        <taxon>Sesamum</taxon>
    </lineage>
</organism>
<feature type="region of interest" description="Disordered" evidence="1">
    <location>
        <begin position="162"/>
        <end position="204"/>
    </location>
</feature>
<name>A0AAE2CNE3_9LAMI</name>
<sequence>MATPTQLRPQKHHFYSGRRTKSHDVSFINALCWKAEKGFKQDDPRRPNKMALLFAGRTVTRMWGWELKEDTYAWHLERLRTRYLTFKAILENLTFERDMEKNILHAPYDAWVALIRVINTNNIYGNPFADAYLKRGEPKWESLKLIFELNEEGRWGHGHEIVSISSGESDDNTYDDDEDDIASFGEEDKPDPDSVIDLATSDSD</sequence>
<evidence type="ECO:0000313" key="2">
    <source>
        <dbReference type="EMBL" id="KAK4428598.1"/>
    </source>
</evidence>
<protein>
    <submittedName>
        <fullName evidence="2">Uncharacterized protein</fullName>
    </submittedName>
</protein>
<comment type="caution">
    <text evidence="2">The sequence shown here is derived from an EMBL/GenBank/DDBJ whole genome shotgun (WGS) entry which is preliminary data.</text>
</comment>
<dbReference type="AlphaFoldDB" id="A0AAE2CNE3"/>
<accession>A0AAE2CNE3</accession>
<evidence type="ECO:0000313" key="3">
    <source>
        <dbReference type="Proteomes" id="UP001293254"/>
    </source>
</evidence>
<reference evidence="2" key="2">
    <citation type="journal article" date="2024" name="Plant">
        <title>Genomic evolution and insights into agronomic trait innovations of Sesamum species.</title>
        <authorList>
            <person name="Miao H."/>
            <person name="Wang L."/>
            <person name="Qu L."/>
            <person name="Liu H."/>
            <person name="Sun Y."/>
            <person name="Le M."/>
            <person name="Wang Q."/>
            <person name="Wei S."/>
            <person name="Zheng Y."/>
            <person name="Lin W."/>
            <person name="Duan Y."/>
            <person name="Cao H."/>
            <person name="Xiong S."/>
            <person name="Wang X."/>
            <person name="Wei L."/>
            <person name="Li C."/>
            <person name="Ma Q."/>
            <person name="Ju M."/>
            <person name="Zhao R."/>
            <person name="Li G."/>
            <person name="Mu C."/>
            <person name="Tian Q."/>
            <person name="Mei H."/>
            <person name="Zhang T."/>
            <person name="Gao T."/>
            <person name="Zhang H."/>
        </authorList>
    </citation>
    <scope>NUCLEOTIDE SEQUENCE</scope>
    <source>
        <strain evidence="2">3651</strain>
    </source>
</reference>
<proteinExistence type="predicted"/>
<dbReference type="EMBL" id="JACGWO010000004">
    <property type="protein sequence ID" value="KAK4428598.1"/>
    <property type="molecule type" value="Genomic_DNA"/>
</dbReference>